<sequence>MNLTDFIQLGIGGVLAVIVWLIVQKFLQFVEFQEKNFKETVDNHLKENSKANQNLASVIKELLDYLKFHNGNR</sequence>
<accession>A0A7V3JAL9</accession>
<organism evidence="2">
    <name type="scientific">candidate division CPR3 bacterium</name>
    <dbReference type="NCBI Taxonomy" id="2268181"/>
    <lineage>
        <taxon>Bacteria</taxon>
        <taxon>Bacteria division CPR3</taxon>
    </lineage>
</organism>
<proteinExistence type="predicted"/>
<dbReference type="EMBL" id="DTGG01000121">
    <property type="protein sequence ID" value="HFZ09243.1"/>
    <property type="molecule type" value="Genomic_DNA"/>
</dbReference>
<evidence type="ECO:0000313" key="2">
    <source>
        <dbReference type="EMBL" id="HFZ09243.1"/>
    </source>
</evidence>
<name>A0A7V3JAL9_UNCC3</name>
<gene>
    <name evidence="2" type="ORF">ENV41_03840</name>
</gene>
<dbReference type="AlphaFoldDB" id="A0A7V3JAL9"/>
<evidence type="ECO:0000256" key="1">
    <source>
        <dbReference type="SAM" id="Phobius"/>
    </source>
</evidence>
<comment type="caution">
    <text evidence="2">The sequence shown here is derived from an EMBL/GenBank/DDBJ whole genome shotgun (WGS) entry which is preliminary data.</text>
</comment>
<keyword evidence="1" id="KW-0812">Transmembrane</keyword>
<feature type="transmembrane region" description="Helical" evidence="1">
    <location>
        <begin position="6"/>
        <end position="23"/>
    </location>
</feature>
<reference evidence="2" key="1">
    <citation type="journal article" date="2020" name="mSystems">
        <title>Genome- and Community-Level Interaction Insights into Carbon Utilization and Element Cycling Functions of Hydrothermarchaeota in Hydrothermal Sediment.</title>
        <authorList>
            <person name="Zhou Z."/>
            <person name="Liu Y."/>
            <person name="Xu W."/>
            <person name="Pan J."/>
            <person name="Luo Z.H."/>
            <person name="Li M."/>
        </authorList>
    </citation>
    <scope>NUCLEOTIDE SEQUENCE [LARGE SCALE GENOMIC DNA]</scope>
    <source>
        <strain evidence="2">SpSt-757</strain>
    </source>
</reference>
<keyword evidence="1" id="KW-0472">Membrane</keyword>
<protein>
    <submittedName>
        <fullName evidence="2">Uncharacterized protein</fullName>
    </submittedName>
</protein>
<keyword evidence="1" id="KW-1133">Transmembrane helix</keyword>